<dbReference type="InterPro" id="IPR006917">
    <property type="entry name" value="SOUL_heme-bd"/>
</dbReference>
<dbReference type="FunFam" id="3.20.80.10:FF:000003">
    <property type="entry name" value="Heme-binding protein 1"/>
    <property type="match status" value="1"/>
</dbReference>
<dbReference type="SUPFAM" id="SSF55136">
    <property type="entry name" value="Probable bacterial effector-binding domain"/>
    <property type="match status" value="1"/>
</dbReference>
<name>A0AA88L2V4_ARTSF</name>
<evidence type="ECO:0000256" key="2">
    <source>
        <dbReference type="ARBA" id="ARBA00009817"/>
    </source>
</evidence>
<dbReference type="PANTHER" id="PTHR11220:SF1">
    <property type="entry name" value="HEME-BINDING PROTEIN 2"/>
    <property type="match status" value="1"/>
</dbReference>
<gene>
    <name evidence="7" type="ORF">QYM36_011996</name>
</gene>
<comment type="subunit">
    <text evidence="3">Monomer.</text>
</comment>
<evidence type="ECO:0000256" key="3">
    <source>
        <dbReference type="ARBA" id="ARBA00011245"/>
    </source>
</evidence>
<sequence>MGFLSCLVNNTKNTNLAEQDQNNQCRYGSAMKTIVVFLVLVAYTKAAVEETPYEVIETAADYEIRRYPQRKWVATTLEALSYDSVTNALFQTLFQYIDGGNSEGAIIPMTAPVTSLVAPGASTESPSTFTMAFYIPEEFQASPPSPTNPNIFIEDRPEFELYSRRFTGYAYEEEYTAEANALYLSLERDGITDAQYAPWYIVGYNSPFDFVNRRNEVWYPRKAVKQY</sequence>
<dbReference type="EMBL" id="JAVRJZ010000016">
    <property type="protein sequence ID" value="KAK2710666.1"/>
    <property type="molecule type" value="Genomic_DNA"/>
</dbReference>
<keyword evidence="4" id="KW-0963">Cytoplasm</keyword>
<dbReference type="GO" id="GO:0005737">
    <property type="term" value="C:cytoplasm"/>
    <property type="evidence" value="ECO:0007669"/>
    <property type="project" value="UniProtKB-SubCell"/>
</dbReference>
<dbReference type="AlphaFoldDB" id="A0AA88L2V4"/>
<protein>
    <recommendedName>
        <fullName evidence="6">Heme-binding protein 1</fullName>
    </recommendedName>
</protein>
<comment type="subcellular location">
    <subcellularLocation>
        <location evidence="1">Cytoplasm</location>
    </subcellularLocation>
</comment>
<evidence type="ECO:0000256" key="1">
    <source>
        <dbReference type="ARBA" id="ARBA00004496"/>
    </source>
</evidence>
<dbReference type="InterPro" id="IPR011256">
    <property type="entry name" value="Reg_factor_effector_dom_sf"/>
</dbReference>
<dbReference type="PANTHER" id="PTHR11220">
    <property type="entry name" value="HEME-BINDING PROTEIN-RELATED"/>
    <property type="match status" value="1"/>
</dbReference>
<evidence type="ECO:0000256" key="4">
    <source>
        <dbReference type="ARBA" id="ARBA00022490"/>
    </source>
</evidence>
<evidence type="ECO:0000256" key="5">
    <source>
        <dbReference type="ARBA" id="ARBA00037673"/>
    </source>
</evidence>
<evidence type="ECO:0000256" key="6">
    <source>
        <dbReference type="ARBA" id="ARBA00040755"/>
    </source>
</evidence>
<dbReference type="Proteomes" id="UP001187531">
    <property type="component" value="Unassembled WGS sequence"/>
</dbReference>
<dbReference type="Gene3D" id="3.20.80.10">
    <property type="entry name" value="Regulatory factor, effector binding domain"/>
    <property type="match status" value="1"/>
</dbReference>
<keyword evidence="8" id="KW-1185">Reference proteome</keyword>
<comment type="similarity">
    <text evidence="2">Belongs to the HEBP family.</text>
</comment>
<reference evidence="7" key="1">
    <citation type="submission" date="2023-07" db="EMBL/GenBank/DDBJ databases">
        <title>Chromosome-level genome assembly of Artemia franciscana.</title>
        <authorList>
            <person name="Jo E."/>
        </authorList>
    </citation>
    <scope>NUCLEOTIDE SEQUENCE</scope>
    <source>
        <tissue evidence="7">Whole body</tissue>
    </source>
</reference>
<organism evidence="7 8">
    <name type="scientific">Artemia franciscana</name>
    <name type="common">Brine shrimp</name>
    <name type="synonym">Artemia sanfranciscana</name>
    <dbReference type="NCBI Taxonomy" id="6661"/>
    <lineage>
        <taxon>Eukaryota</taxon>
        <taxon>Metazoa</taxon>
        <taxon>Ecdysozoa</taxon>
        <taxon>Arthropoda</taxon>
        <taxon>Crustacea</taxon>
        <taxon>Branchiopoda</taxon>
        <taxon>Anostraca</taxon>
        <taxon>Artemiidae</taxon>
        <taxon>Artemia</taxon>
    </lineage>
</organism>
<evidence type="ECO:0000313" key="8">
    <source>
        <dbReference type="Proteomes" id="UP001187531"/>
    </source>
</evidence>
<evidence type="ECO:0000313" key="7">
    <source>
        <dbReference type="EMBL" id="KAK2710666.1"/>
    </source>
</evidence>
<accession>A0AA88L2V4</accession>
<dbReference type="Pfam" id="PF04832">
    <property type="entry name" value="SOUL"/>
    <property type="match status" value="1"/>
</dbReference>
<proteinExistence type="inferred from homology"/>
<comment type="caution">
    <text evidence="7">The sequence shown here is derived from an EMBL/GenBank/DDBJ whole genome shotgun (WGS) entry which is preliminary data.</text>
</comment>
<comment type="function">
    <text evidence="5">May bind free porphyrinogens that may be present in the cell and thus facilitate removal of these potentially toxic compound. Binds with a high affinity to one molecule of heme or porphyrins. It binds metalloporphyrins, free porphyrins and N-methylprotoporphyrin with similar affinities.</text>
</comment>